<dbReference type="Proteomes" id="UP001355207">
    <property type="component" value="Chromosome 11"/>
</dbReference>
<accession>A0AAX4K4J6</accession>
<organism evidence="1 2">
    <name type="scientific">Kwoniella dendrophila CBS 6074</name>
    <dbReference type="NCBI Taxonomy" id="1295534"/>
    <lineage>
        <taxon>Eukaryota</taxon>
        <taxon>Fungi</taxon>
        <taxon>Dikarya</taxon>
        <taxon>Basidiomycota</taxon>
        <taxon>Agaricomycotina</taxon>
        <taxon>Tremellomycetes</taxon>
        <taxon>Tremellales</taxon>
        <taxon>Cryptococcaceae</taxon>
        <taxon>Kwoniella</taxon>
    </lineage>
</organism>
<protein>
    <recommendedName>
        <fullName evidence="3">TNFR-Cys domain-containing protein</fullName>
    </recommendedName>
</protein>
<gene>
    <name evidence="1" type="ORF">L201_007610</name>
</gene>
<sequence>MISSYSRQDIDDGEDTIPEFSRTADYIGSRTSAIANPLGRYNMQRQINKQQKDASRCGVTYERSNEMEKCTGQSCGWSSPYCKNRVGHPSTSYCTKRCDKHVCKDCSEVLHKSKVQVENDNYNRVSEGGYVLATADGDDDEDYGVIIA</sequence>
<dbReference type="RefSeq" id="XP_066079413.1">
    <property type="nucleotide sequence ID" value="XM_066223316.1"/>
</dbReference>
<reference evidence="1 2" key="1">
    <citation type="submission" date="2024-01" db="EMBL/GenBank/DDBJ databases">
        <title>Comparative genomics of Cryptococcus and Kwoniella reveals pathogenesis evolution and contrasting modes of karyotype evolution via chromosome fusion or intercentromeric recombination.</title>
        <authorList>
            <person name="Coelho M.A."/>
            <person name="David-Palma M."/>
            <person name="Shea T."/>
            <person name="Bowers K."/>
            <person name="McGinley-Smith S."/>
            <person name="Mohammad A.W."/>
            <person name="Gnirke A."/>
            <person name="Yurkov A.M."/>
            <person name="Nowrousian M."/>
            <person name="Sun S."/>
            <person name="Cuomo C.A."/>
            <person name="Heitman J."/>
        </authorList>
    </citation>
    <scope>NUCLEOTIDE SEQUENCE [LARGE SCALE GENOMIC DNA]</scope>
    <source>
        <strain evidence="1 2">CBS 6074</strain>
    </source>
</reference>
<name>A0AAX4K4J6_9TREE</name>
<dbReference type="EMBL" id="CP144108">
    <property type="protein sequence ID" value="WWC92651.1"/>
    <property type="molecule type" value="Genomic_DNA"/>
</dbReference>
<evidence type="ECO:0000313" key="2">
    <source>
        <dbReference type="Proteomes" id="UP001355207"/>
    </source>
</evidence>
<proteinExistence type="predicted"/>
<evidence type="ECO:0008006" key="3">
    <source>
        <dbReference type="Google" id="ProtNLM"/>
    </source>
</evidence>
<keyword evidence="2" id="KW-1185">Reference proteome</keyword>
<dbReference type="GeneID" id="91098278"/>
<dbReference type="AlphaFoldDB" id="A0AAX4K4J6"/>
<evidence type="ECO:0000313" key="1">
    <source>
        <dbReference type="EMBL" id="WWC92651.1"/>
    </source>
</evidence>